<keyword evidence="1" id="KW-1133">Transmembrane helix</keyword>
<sequence>MPQLNPMPWLSSFIFIWTSVAIMLTIMTSTPSSPSPTQQNLPTINIHSSPLWKW</sequence>
<evidence type="ECO:0000313" key="2">
    <source>
        <dbReference type="EMBL" id="AXY64125.1"/>
    </source>
</evidence>
<keyword evidence="1" id="KW-0472">Membrane</keyword>
<name>A0A3S7SG29_9BILA</name>
<geneLocation type="mitochondrion" evidence="2"/>
<keyword evidence="1" id="KW-0812">Transmembrane</keyword>
<dbReference type="AlphaFoldDB" id="A0A3S7SG29"/>
<feature type="transmembrane region" description="Helical" evidence="1">
    <location>
        <begin position="6"/>
        <end position="26"/>
    </location>
</feature>
<gene>
    <name evidence="2" type="primary">atp8</name>
</gene>
<keyword evidence="2" id="KW-0496">Mitochondrion</keyword>
<proteinExistence type="predicted"/>
<dbReference type="GeneID" id="38570128"/>
<organism evidence="2">
    <name type="scientific">Stereobalanus canadensis</name>
    <dbReference type="NCBI Taxonomy" id="560612"/>
    <lineage>
        <taxon>Eukaryota</taxon>
        <taxon>Metazoa</taxon>
        <taxon>Hemichordata</taxon>
        <taxon>Enteropneusta</taxon>
        <taxon>Harrimaniidae</taxon>
        <taxon>Stereobalanus</taxon>
    </lineage>
</organism>
<evidence type="ECO:0000256" key="1">
    <source>
        <dbReference type="SAM" id="Phobius"/>
    </source>
</evidence>
<accession>A0A3S7SG29</accession>
<dbReference type="RefSeq" id="YP_009543738.1">
    <property type="nucleotide sequence ID" value="NC_040107.1"/>
</dbReference>
<protein>
    <submittedName>
        <fullName evidence="2">ATP synthase F0 subunit 8</fullName>
    </submittedName>
</protein>
<reference evidence="2" key="1">
    <citation type="journal article" date="2019" name="Genome Biol. Evol.">
        <title>Mitogenomics Reveals a Novel Genetic Code in Hemichordata.</title>
        <authorList>
            <person name="Li Y."/>
            <person name="Kocot K.M."/>
            <person name="Tassia M.G."/>
            <person name="Cannon J.T."/>
            <person name="Bernt M."/>
            <person name="Halanych K.M."/>
        </authorList>
    </citation>
    <scope>NUCLEOTIDE SEQUENCE</scope>
</reference>
<dbReference type="EMBL" id="MH841935">
    <property type="protein sequence ID" value="AXY64125.1"/>
    <property type="molecule type" value="Genomic_DNA"/>
</dbReference>